<dbReference type="Proteomes" id="UP000177349">
    <property type="component" value="Unassembled WGS sequence"/>
</dbReference>
<organism evidence="2 3">
    <name type="scientific">Candidatus Komeilibacteria bacterium RIFCSPLOWO2_01_FULL_53_11</name>
    <dbReference type="NCBI Taxonomy" id="1798552"/>
    <lineage>
        <taxon>Bacteria</taxon>
        <taxon>Candidatus Komeiliibacteriota</taxon>
    </lineage>
</organism>
<dbReference type="EMBL" id="MHKN01000058">
    <property type="protein sequence ID" value="OGY90751.1"/>
    <property type="molecule type" value="Genomic_DNA"/>
</dbReference>
<dbReference type="CDD" id="cd00371">
    <property type="entry name" value="HMA"/>
    <property type="match status" value="1"/>
</dbReference>
<dbReference type="GO" id="GO:0046872">
    <property type="term" value="F:metal ion binding"/>
    <property type="evidence" value="ECO:0007669"/>
    <property type="project" value="InterPro"/>
</dbReference>
<evidence type="ECO:0000313" key="3">
    <source>
        <dbReference type="Proteomes" id="UP000177349"/>
    </source>
</evidence>
<dbReference type="InterPro" id="IPR036163">
    <property type="entry name" value="HMA_dom_sf"/>
</dbReference>
<evidence type="ECO:0000313" key="2">
    <source>
        <dbReference type="EMBL" id="OGY90751.1"/>
    </source>
</evidence>
<name>A0A1G2BNR1_9BACT</name>
<evidence type="ECO:0000259" key="1">
    <source>
        <dbReference type="Pfam" id="PF00403"/>
    </source>
</evidence>
<dbReference type="Gene3D" id="3.30.70.100">
    <property type="match status" value="1"/>
</dbReference>
<dbReference type="AlphaFoldDB" id="A0A1G2BNR1"/>
<feature type="domain" description="HMA" evidence="1">
    <location>
        <begin position="7"/>
        <end position="57"/>
    </location>
</feature>
<sequence length="76" mass="8607">MENNLSIAISGMHCAGCKNLITMSLEDECMKDVRVDEKAGRATFVSDKDDAALRTTLDRVFSELKDYRYSDLTRLK</sequence>
<dbReference type="SUPFAM" id="SSF55008">
    <property type="entry name" value="HMA, heavy metal-associated domain"/>
    <property type="match status" value="1"/>
</dbReference>
<accession>A0A1G2BNR1</accession>
<protein>
    <recommendedName>
        <fullName evidence="1">HMA domain-containing protein</fullName>
    </recommendedName>
</protein>
<dbReference type="InterPro" id="IPR006121">
    <property type="entry name" value="HMA_dom"/>
</dbReference>
<proteinExistence type="predicted"/>
<dbReference type="Pfam" id="PF00403">
    <property type="entry name" value="HMA"/>
    <property type="match status" value="1"/>
</dbReference>
<comment type="caution">
    <text evidence="2">The sequence shown here is derived from an EMBL/GenBank/DDBJ whole genome shotgun (WGS) entry which is preliminary data.</text>
</comment>
<reference evidence="2 3" key="1">
    <citation type="journal article" date="2016" name="Nat. Commun.">
        <title>Thousands of microbial genomes shed light on interconnected biogeochemical processes in an aquifer system.</title>
        <authorList>
            <person name="Anantharaman K."/>
            <person name="Brown C.T."/>
            <person name="Hug L.A."/>
            <person name="Sharon I."/>
            <person name="Castelle C.J."/>
            <person name="Probst A.J."/>
            <person name="Thomas B.C."/>
            <person name="Singh A."/>
            <person name="Wilkins M.J."/>
            <person name="Karaoz U."/>
            <person name="Brodie E.L."/>
            <person name="Williams K.H."/>
            <person name="Hubbard S.S."/>
            <person name="Banfield J.F."/>
        </authorList>
    </citation>
    <scope>NUCLEOTIDE SEQUENCE [LARGE SCALE GENOMIC DNA]</scope>
</reference>
<gene>
    <name evidence="2" type="ORF">A3B31_03775</name>
</gene>